<feature type="compositionally biased region" description="Low complexity" evidence="1">
    <location>
        <begin position="78"/>
        <end position="90"/>
    </location>
</feature>
<accession>A0A1I7BGZ3</accession>
<dbReference type="EMBL" id="FPBA01000014">
    <property type="protein sequence ID" value="SFT86459.1"/>
    <property type="molecule type" value="Genomic_DNA"/>
</dbReference>
<evidence type="ECO:0000256" key="1">
    <source>
        <dbReference type="SAM" id="MobiDB-lite"/>
    </source>
</evidence>
<feature type="region of interest" description="Disordered" evidence="1">
    <location>
        <begin position="1"/>
        <end position="90"/>
    </location>
</feature>
<protein>
    <submittedName>
        <fullName evidence="2">Uncharacterized protein</fullName>
    </submittedName>
</protein>
<keyword evidence="3" id="KW-1185">Reference proteome</keyword>
<feature type="region of interest" description="Disordered" evidence="1">
    <location>
        <begin position="245"/>
        <end position="298"/>
    </location>
</feature>
<feature type="compositionally biased region" description="Polar residues" evidence="1">
    <location>
        <begin position="36"/>
        <end position="49"/>
    </location>
</feature>
<reference evidence="3" key="1">
    <citation type="submission" date="2016-10" db="EMBL/GenBank/DDBJ databases">
        <authorList>
            <person name="Varghese N."/>
            <person name="Submissions S."/>
        </authorList>
    </citation>
    <scope>NUCLEOTIDE SEQUENCE [LARGE SCALE GENOMIC DNA]</scope>
    <source>
        <strain evidence="3">DSM 46136</strain>
    </source>
</reference>
<sequence length="298" mass="31468">MVNPRPATRVRRTPDRRRCRALGPRPTRRPPWSAATCDTRNATTIVSPQASSADARRAARRAAAARAPTPWSPDSCADARMSRSSPSSARCVAGRQAASVAPSPAREASYHRVAASGRLRAASLEGRTCTSSARSRHPASRVQPPGRRSIRRRGPPLDAGGPGPGRGTRRRRLASDRRRCARLVRVCGGCWHLLVLPRTAGAAERSGVEAGAGRHPPVIGCGDLVPTVGPPMAVRTSGDRREFLERTADDGASSSRVPRKAPRDCAAVTPASSGPAVARPWPARGSPAAPSPTCVRGR</sequence>
<feature type="compositionally biased region" description="Basic residues" evidence="1">
    <location>
        <begin position="8"/>
        <end position="20"/>
    </location>
</feature>
<gene>
    <name evidence="2" type="ORF">SAMN05660657_03564</name>
</gene>
<proteinExistence type="predicted"/>
<evidence type="ECO:0000313" key="2">
    <source>
        <dbReference type="EMBL" id="SFT86459.1"/>
    </source>
</evidence>
<dbReference type="Proteomes" id="UP000199546">
    <property type="component" value="Unassembled WGS sequence"/>
</dbReference>
<name>A0A1I7BGZ3_9ACTN</name>
<evidence type="ECO:0000313" key="3">
    <source>
        <dbReference type="Proteomes" id="UP000199546"/>
    </source>
</evidence>
<organism evidence="2 3">
    <name type="scientific">Geodermatophilus amargosae</name>
    <dbReference type="NCBI Taxonomy" id="1296565"/>
    <lineage>
        <taxon>Bacteria</taxon>
        <taxon>Bacillati</taxon>
        <taxon>Actinomycetota</taxon>
        <taxon>Actinomycetes</taxon>
        <taxon>Geodermatophilales</taxon>
        <taxon>Geodermatophilaceae</taxon>
        <taxon>Geodermatophilus</taxon>
    </lineage>
</organism>
<dbReference type="AlphaFoldDB" id="A0A1I7BGZ3"/>
<feature type="region of interest" description="Disordered" evidence="1">
    <location>
        <begin position="121"/>
        <end position="175"/>
    </location>
</feature>